<reference evidence="3" key="1">
    <citation type="submission" date="2022-11" db="UniProtKB">
        <authorList>
            <consortium name="WormBaseParasite"/>
        </authorList>
    </citation>
    <scope>IDENTIFICATION</scope>
</reference>
<evidence type="ECO:0000256" key="1">
    <source>
        <dbReference type="SAM" id="MobiDB-lite"/>
    </source>
</evidence>
<feature type="compositionally biased region" description="Basic and acidic residues" evidence="1">
    <location>
        <begin position="77"/>
        <end position="88"/>
    </location>
</feature>
<keyword evidence="2" id="KW-1185">Reference proteome</keyword>
<dbReference type="AlphaFoldDB" id="A0A914V1U0"/>
<dbReference type="WBParaSite" id="PSAMB.scaffold1431size31607.g13105.t1">
    <property type="protein sequence ID" value="PSAMB.scaffold1431size31607.g13105.t1"/>
    <property type="gene ID" value="PSAMB.scaffold1431size31607.g13105"/>
</dbReference>
<protein>
    <submittedName>
        <fullName evidence="3">Uncharacterized protein</fullName>
    </submittedName>
</protein>
<evidence type="ECO:0000313" key="2">
    <source>
        <dbReference type="Proteomes" id="UP000887566"/>
    </source>
</evidence>
<organism evidence="2 3">
    <name type="scientific">Plectus sambesii</name>
    <dbReference type="NCBI Taxonomy" id="2011161"/>
    <lineage>
        <taxon>Eukaryota</taxon>
        <taxon>Metazoa</taxon>
        <taxon>Ecdysozoa</taxon>
        <taxon>Nematoda</taxon>
        <taxon>Chromadorea</taxon>
        <taxon>Plectida</taxon>
        <taxon>Plectina</taxon>
        <taxon>Plectoidea</taxon>
        <taxon>Plectidae</taxon>
        <taxon>Plectus</taxon>
    </lineage>
</organism>
<accession>A0A914V1U0</accession>
<proteinExistence type="predicted"/>
<dbReference type="Proteomes" id="UP000887566">
    <property type="component" value="Unplaced"/>
</dbReference>
<name>A0A914V1U0_9BILA</name>
<evidence type="ECO:0000313" key="3">
    <source>
        <dbReference type="WBParaSite" id="PSAMB.scaffold1431size31607.g13105.t1"/>
    </source>
</evidence>
<feature type="region of interest" description="Disordered" evidence="1">
    <location>
        <begin position="44"/>
        <end position="129"/>
    </location>
</feature>
<sequence length="129" mass="14943">MDIVVVVRARRRMNERPSFAAALVPDLIRPRTLAILWRNCRQGRLMSHDPPAAQQTEGKGRDRRRLAPSRRPQAADVAREDHLAERRSIQSSFDSKSVRYGQLQQTSNEHATERQRKREEKKDLCASLM</sequence>
<feature type="compositionally biased region" description="Basic and acidic residues" evidence="1">
    <location>
        <begin position="110"/>
        <end position="129"/>
    </location>
</feature>